<reference evidence="2" key="1">
    <citation type="journal article" date="2017" name="Front. Plant Sci.">
        <title>Climate Clever Clovers: New Paradigm to Reduce the Environmental Footprint of Ruminants by Breeding Low Methanogenic Forages Utilizing Haplotype Variation.</title>
        <authorList>
            <person name="Kaur P."/>
            <person name="Appels R."/>
            <person name="Bayer P.E."/>
            <person name="Keeble-Gagnere G."/>
            <person name="Wang J."/>
            <person name="Hirakawa H."/>
            <person name="Shirasawa K."/>
            <person name="Vercoe P."/>
            <person name="Stefanova K."/>
            <person name="Durmic Z."/>
            <person name="Nichols P."/>
            <person name="Revell C."/>
            <person name="Isobe S.N."/>
            <person name="Edwards D."/>
            <person name="Erskine W."/>
        </authorList>
    </citation>
    <scope>NUCLEOTIDE SEQUENCE [LARGE SCALE GENOMIC DNA]</scope>
    <source>
        <strain evidence="2">cv. Daliak</strain>
    </source>
</reference>
<protein>
    <submittedName>
        <fullName evidence="1">Uncharacterized protein</fullName>
    </submittedName>
</protein>
<organism evidence="1 2">
    <name type="scientific">Trifolium subterraneum</name>
    <name type="common">Subterranean clover</name>
    <dbReference type="NCBI Taxonomy" id="3900"/>
    <lineage>
        <taxon>Eukaryota</taxon>
        <taxon>Viridiplantae</taxon>
        <taxon>Streptophyta</taxon>
        <taxon>Embryophyta</taxon>
        <taxon>Tracheophyta</taxon>
        <taxon>Spermatophyta</taxon>
        <taxon>Magnoliopsida</taxon>
        <taxon>eudicotyledons</taxon>
        <taxon>Gunneridae</taxon>
        <taxon>Pentapetalae</taxon>
        <taxon>rosids</taxon>
        <taxon>fabids</taxon>
        <taxon>Fabales</taxon>
        <taxon>Fabaceae</taxon>
        <taxon>Papilionoideae</taxon>
        <taxon>50 kb inversion clade</taxon>
        <taxon>NPAAA clade</taxon>
        <taxon>Hologalegina</taxon>
        <taxon>IRL clade</taxon>
        <taxon>Trifolieae</taxon>
        <taxon>Trifolium</taxon>
    </lineage>
</organism>
<accession>A0A2Z6LI99</accession>
<dbReference type="PANTHER" id="PTHR34189:SF4">
    <property type="entry name" value="TRANSMEMBRANE PROTEIN"/>
    <property type="match status" value="1"/>
</dbReference>
<proteinExistence type="predicted"/>
<dbReference type="AlphaFoldDB" id="A0A2Z6LI99"/>
<dbReference type="OrthoDB" id="1028093at2759"/>
<evidence type="ECO:0000313" key="2">
    <source>
        <dbReference type="Proteomes" id="UP000242715"/>
    </source>
</evidence>
<dbReference type="Proteomes" id="UP000242715">
    <property type="component" value="Unassembled WGS sequence"/>
</dbReference>
<gene>
    <name evidence="1" type="ORF">TSUD_36780</name>
</gene>
<name>A0A2Z6LI99_TRISU</name>
<sequence>MHRSASWNRFSDDYFKHATSSSSTSSIDTGHRSSYSMIVDGNGNNLPTYDPIVELAKKEKARVKFSENAVHLIPLLGDNSFSINWISSTRNFRNLSFKSCGTQIDDKIFFKF</sequence>
<evidence type="ECO:0000313" key="1">
    <source>
        <dbReference type="EMBL" id="GAU16920.1"/>
    </source>
</evidence>
<keyword evidence="2" id="KW-1185">Reference proteome</keyword>
<dbReference type="PANTHER" id="PTHR34189">
    <property type="entry name" value="TRANSMEMBRANE PROTEIN"/>
    <property type="match status" value="1"/>
</dbReference>
<dbReference type="EMBL" id="DF973165">
    <property type="protein sequence ID" value="GAU16920.1"/>
    <property type="molecule type" value="Genomic_DNA"/>
</dbReference>